<keyword evidence="3" id="KW-1185">Reference proteome</keyword>
<evidence type="ECO:0000313" key="3">
    <source>
        <dbReference type="Proteomes" id="UP001620626"/>
    </source>
</evidence>
<reference evidence="2 3" key="1">
    <citation type="submission" date="2024-10" db="EMBL/GenBank/DDBJ databases">
        <authorList>
            <person name="Kim D."/>
        </authorList>
    </citation>
    <scope>NUCLEOTIDE SEQUENCE [LARGE SCALE GENOMIC DNA]</scope>
    <source>
        <strain evidence="2">BH-2024</strain>
    </source>
</reference>
<feature type="compositionally biased region" description="Basic and acidic residues" evidence="1">
    <location>
        <begin position="326"/>
        <end position="339"/>
    </location>
</feature>
<name>A0ABD2L765_9BILA</name>
<evidence type="ECO:0000313" key="2">
    <source>
        <dbReference type="EMBL" id="KAL3111014.1"/>
    </source>
</evidence>
<accession>A0ABD2L765</accession>
<proteinExistence type="predicted"/>
<feature type="region of interest" description="Disordered" evidence="1">
    <location>
        <begin position="244"/>
        <end position="273"/>
    </location>
</feature>
<evidence type="ECO:0000256" key="1">
    <source>
        <dbReference type="SAM" id="MobiDB-lite"/>
    </source>
</evidence>
<gene>
    <name evidence="2" type="ORF">niasHT_012396</name>
</gene>
<feature type="region of interest" description="Disordered" evidence="1">
    <location>
        <begin position="309"/>
        <end position="352"/>
    </location>
</feature>
<dbReference type="Proteomes" id="UP001620626">
    <property type="component" value="Unassembled WGS sequence"/>
</dbReference>
<dbReference type="AlphaFoldDB" id="A0ABD2L765"/>
<sequence>MAFFEDQLWNFHPFNDQKMLTNYPIKAVPKAAYNGRARGPTVSEFYRSRHGIVLRYPSAPFIRVVSPDRVSAPRRLATHPPPIALAPHYFRLFEPMFPIPPCPVIFFVNLSTDDVPIGEPGIERRTFTRGQTLAIHWARSLCACPTPSLLLVCILLFLANHLSHLPINCDTLTFANQQFGSPPAIHIDSIFLIHPAALLHNTNCPPKLPAFITTILLKPLCPQFCHRYKTPCLANDIVPNLPLPKTVPPSNGPKKSPRQSQCHGSRTGRFPRHTSIDNLLASPLIKGCRPMEQKRRLKREIALRKAEKVIKGAEGSRRSPSRSMRRSMEKAPDTEEKVAFGESPASSSAGPTWFFVRGVLPNAMKEKAKKTQMKKDK</sequence>
<dbReference type="EMBL" id="JBICBT010000524">
    <property type="protein sequence ID" value="KAL3111014.1"/>
    <property type="molecule type" value="Genomic_DNA"/>
</dbReference>
<protein>
    <submittedName>
        <fullName evidence="2">Uncharacterized protein</fullName>
    </submittedName>
</protein>
<organism evidence="2 3">
    <name type="scientific">Heterodera trifolii</name>
    <dbReference type="NCBI Taxonomy" id="157864"/>
    <lineage>
        <taxon>Eukaryota</taxon>
        <taxon>Metazoa</taxon>
        <taxon>Ecdysozoa</taxon>
        <taxon>Nematoda</taxon>
        <taxon>Chromadorea</taxon>
        <taxon>Rhabditida</taxon>
        <taxon>Tylenchina</taxon>
        <taxon>Tylenchomorpha</taxon>
        <taxon>Tylenchoidea</taxon>
        <taxon>Heteroderidae</taxon>
        <taxon>Heteroderinae</taxon>
        <taxon>Heterodera</taxon>
    </lineage>
</organism>
<comment type="caution">
    <text evidence="2">The sequence shown here is derived from an EMBL/GenBank/DDBJ whole genome shotgun (WGS) entry which is preliminary data.</text>
</comment>